<evidence type="ECO:0000259" key="1">
    <source>
        <dbReference type="Pfam" id="PF00535"/>
    </source>
</evidence>
<comment type="caution">
    <text evidence="2">The sequence shown here is derived from an EMBL/GenBank/DDBJ whole genome shotgun (WGS) entry which is preliminary data.</text>
</comment>
<dbReference type="RefSeq" id="WP_026861606.1">
    <property type="nucleotide sequence ID" value="NZ_PIQE01000001.1"/>
</dbReference>
<gene>
    <name evidence="2" type="ORF">CWI80_04180</name>
</gene>
<feature type="domain" description="Glycosyltransferase 2-like" evidence="1">
    <location>
        <begin position="4"/>
        <end position="131"/>
    </location>
</feature>
<keyword evidence="3" id="KW-1185">Reference proteome</keyword>
<name>A0A432Z9D5_9GAMM</name>
<dbReference type="GO" id="GO:0016740">
    <property type="term" value="F:transferase activity"/>
    <property type="evidence" value="ECO:0007669"/>
    <property type="project" value="UniProtKB-KW"/>
</dbReference>
<protein>
    <submittedName>
        <fullName evidence="2">Glycosyl transferase</fullName>
    </submittedName>
</protein>
<dbReference type="CDD" id="cd00761">
    <property type="entry name" value="Glyco_tranf_GTA_type"/>
    <property type="match status" value="1"/>
</dbReference>
<dbReference type="Pfam" id="PF00535">
    <property type="entry name" value="Glycos_transf_2"/>
    <property type="match status" value="1"/>
</dbReference>
<proteinExistence type="predicted"/>
<dbReference type="PANTHER" id="PTHR43685:SF2">
    <property type="entry name" value="GLYCOSYLTRANSFERASE 2-LIKE DOMAIN-CONTAINING PROTEIN"/>
    <property type="match status" value="1"/>
</dbReference>
<dbReference type="InterPro" id="IPR029044">
    <property type="entry name" value="Nucleotide-diphossugar_trans"/>
</dbReference>
<dbReference type="InterPro" id="IPR050834">
    <property type="entry name" value="Glycosyltransf_2"/>
</dbReference>
<keyword evidence="2" id="KW-0808">Transferase</keyword>
<evidence type="ECO:0000313" key="3">
    <source>
        <dbReference type="Proteomes" id="UP000287022"/>
    </source>
</evidence>
<reference evidence="3" key="1">
    <citation type="journal article" date="2018" name="Front. Microbiol.">
        <title>Genome-Based Analysis Reveals the Taxonomy and Diversity of the Family Idiomarinaceae.</title>
        <authorList>
            <person name="Liu Y."/>
            <person name="Lai Q."/>
            <person name="Shao Z."/>
        </authorList>
    </citation>
    <scope>NUCLEOTIDE SEQUENCE [LARGE SCALE GENOMIC DNA]</scope>
    <source>
        <strain evidence="3">c121</strain>
    </source>
</reference>
<dbReference type="STRING" id="1122124.GCA_000423165_00561"/>
<dbReference type="EMBL" id="PIQE01000001">
    <property type="protein sequence ID" value="RUO74545.1"/>
    <property type="molecule type" value="Genomic_DNA"/>
</dbReference>
<organism evidence="2 3">
    <name type="scientific">Pseudidiomarina sediminum</name>
    <dbReference type="NCBI Taxonomy" id="431675"/>
    <lineage>
        <taxon>Bacteria</taxon>
        <taxon>Pseudomonadati</taxon>
        <taxon>Pseudomonadota</taxon>
        <taxon>Gammaproteobacteria</taxon>
        <taxon>Alteromonadales</taxon>
        <taxon>Idiomarinaceae</taxon>
        <taxon>Pseudidiomarina</taxon>
    </lineage>
</organism>
<dbReference type="PANTHER" id="PTHR43685">
    <property type="entry name" value="GLYCOSYLTRANSFERASE"/>
    <property type="match status" value="1"/>
</dbReference>
<accession>A0A432Z9D5</accession>
<dbReference type="InterPro" id="IPR001173">
    <property type="entry name" value="Glyco_trans_2-like"/>
</dbReference>
<dbReference type="Proteomes" id="UP000287022">
    <property type="component" value="Unassembled WGS sequence"/>
</dbReference>
<dbReference type="AlphaFoldDB" id="A0A432Z9D5"/>
<evidence type="ECO:0000313" key="2">
    <source>
        <dbReference type="EMBL" id="RUO74545.1"/>
    </source>
</evidence>
<dbReference type="SUPFAM" id="SSF53448">
    <property type="entry name" value="Nucleotide-diphospho-sugar transferases"/>
    <property type="match status" value="1"/>
</dbReference>
<sequence>MLISVYMPSHNRGPLLNRAMDSVLAQTHQDLELIVVDDGSSDGTWEVLQAYAARDSRVKPIRNEQPQGACAARNKAIAAAAGQLVTGLDDDDTFTPDRLETLLKHYDPRYAFICSGYYWTDNKRAKPVMCSNKVITLAEQLDANHATNQVLVERERMLAIGGFDEDLVALQDYDCFTRLIKAFGPAYRLGQPLQSIYVDHGGVRISNQTKSRKGFARFLEKHGADMGWKQRQNHAFWLKMRIQEPFSVKELLKSLPAGHLKMKLGHLYRYGLRLKAA</sequence>
<dbReference type="Gene3D" id="3.90.550.10">
    <property type="entry name" value="Spore Coat Polysaccharide Biosynthesis Protein SpsA, Chain A"/>
    <property type="match status" value="1"/>
</dbReference>